<name>A0ABV8RQN0_9SPHN</name>
<dbReference type="EMBL" id="JBHSDR010000006">
    <property type="protein sequence ID" value="MFC4295716.1"/>
    <property type="molecule type" value="Genomic_DNA"/>
</dbReference>
<reference evidence="3" key="1">
    <citation type="journal article" date="2019" name="Int. J. Syst. Evol. Microbiol.">
        <title>The Global Catalogue of Microorganisms (GCM) 10K type strain sequencing project: providing services to taxonomists for standard genome sequencing and annotation.</title>
        <authorList>
            <consortium name="The Broad Institute Genomics Platform"/>
            <consortium name="The Broad Institute Genome Sequencing Center for Infectious Disease"/>
            <person name="Wu L."/>
            <person name="Ma J."/>
        </authorList>
    </citation>
    <scope>NUCLEOTIDE SEQUENCE [LARGE SCALE GENOMIC DNA]</scope>
    <source>
        <strain evidence="3">CGMCC 1.12989</strain>
    </source>
</reference>
<proteinExistence type="predicted"/>
<evidence type="ECO:0000256" key="1">
    <source>
        <dbReference type="SAM" id="SignalP"/>
    </source>
</evidence>
<feature type="signal peptide" evidence="1">
    <location>
        <begin position="1"/>
        <end position="29"/>
    </location>
</feature>
<dbReference type="Proteomes" id="UP001595828">
    <property type="component" value="Unassembled WGS sequence"/>
</dbReference>
<keyword evidence="1" id="KW-0732">Signal</keyword>
<dbReference type="RefSeq" id="WP_379539181.1">
    <property type="nucleotide sequence ID" value="NZ_JBHSDR010000006.1"/>
</dbReference>
<comment type="caution">
    <text evidence="2">The sequence shown here is derived from an EMBL/GenBank/DDBJ whole genome shotgun (WGS) entry which is preliminary data.</text>
</comment>
<protein>
    <submittedName>
        <fullName evidence="2">DUF4331 family protein</fullName>
    </submittedName>
</protein>
<gene>
    <name evidence="2" type="ORF">ACFO0A_11690</name>
</gene>
<dbReference type="Pfam" id="PF14224">
    <property type="entry name" value="DUF4331"/>
    <property type="match status" value="1"/>
</dbReference>
<organism evidence="2 3">
    <name type="scientific">Novosphingobium tardum</name>
    <dbReference type="NCBI Taxonomy" id="1538021"/>
    <lineage>
        <taxon>Bacteria</taxon>
        <taxon>Pseudomonadati</taxon>
        <taxon>Pseudomonadota</taxon>
        <taxon>Alphaproteobacteria</taxon>
        <taxon>Sphingomonadales</taxon>
        <taxon>Sphingomonadaceae</taxon>
        <taxon>Novosphingobium</taxon>
    </lineage>
</organism>
<feature type="chain" id="PRO_5047500076" evidence="1">
    <location>
        <begin position="30"/>
        <end position="221"/>
    </location>
</feature>
<keyword evidence="3" id="KW-1185">Reference proteome</keyword>
<accession>A0ABV8RQN0</accession>
<sequence length="221" mass="23172">MKRIRTMVLAGATAVAAIAALALVPGQFAASADHLDPPSRTDPAIDSVPDIAADIADVFAFSDATNAYFVITFAGPSASAKSAFYDRDVLYTLNISTATPASSPEISIQSRFGPGTSAGQFGISVAGLPGVNGALVGPVEQILSKDGVRVYAGLRDDPFFFDLVGFRETRSTGAIRFDKNRDFFNGQNDTSLVFEIPKSRLGGATGKINVWATTARFGGQI</sequence>
<dbReference type="InterPro" id="IPR025566">
    <property type="entry name" value="DUF4331"/>
</dbReference>
<evidence type="ECO:0000313" key="3">
    <source>
        <dbReference type="Proteomes" id="UP001595828"/>
    </source>
</evidence>
<evidence type="ECO:0000313" key="2">
    <source>
        <dbReference type="EMBL" id="MFC4295716.1"/>
    </source>
</evidence>